<comment type="caution">
    <text evidence="1">The sequence shown here is derived from an EMBL/GenBank/DDBJ whole genome shotgun (WGS) entry which is preliminary data.</text>
</comment>
<keyword evidence="2" id="KW-1185">Reference proteome</keyword>
<reference evidence="1 2" key="1">
    <citation type="submission" date="2020-08" db="EMBL/GenBank/DDBJ databases">
        <title>Genomic Encyclopedia of Type Strains, Phase IV (KMG-IV): sequencing the most valuable type-strain genomes for metagenomic binning, comparative biology and taxonomic classification.</title>
        <authorList>
            <person name="Goeker M."/>
        </authorList>
    </citation>
    <scope>NUCLEOTIDE SEQUENCE [LARGE SCALE GENOMIC DNA]</scope>
    <source>
        <strain evidence="1 2">DSM 40141</strain>
    </source>
</reference>
<proteinExistence type="predicted"/>
<accession>A0A7X0HNV9</accession>
<sequence>MTAFDKTPESYLAGLQLRASMIWIDDLLKATE</sequence>
<protein>
    <submittedName>
        <fullName evidence="1">Uncharacterized protein</fullName>
    </submittedName>
</protein>
<dbReference type="AlphaFoldDB" id="A0A7X0HNV9"/>
<dbReference type="Proteomes" id="UP000540423">
    <property type="component" value="Unassembled WGS sequence"/>
</dbReference>
<gene>
    <name evidence="1" type="ORF">HNQ79_006125</name>
</gene>
<dbReference type="EMBL" id="JACHEM010000025">
    <property type="protein sequence ID" value="MBB6439613.1"/>
    <property type="molecule type" value="Genomic_DNA"/>
</dbReference>
<evidence type="ECO:0000313" key="2">
    <source>
        <dbReference type="Proteomes" id="UP000540423"/>
    </source>
</evidence>
<evidence type="ECO:0000313" key="1">
    <source>
        <dbReference type="EMBL" id="MBB6439613.1"/>
    </source>
</evidence>
<name>A0A7X0HNV9_9ACTN</name>
<organism evidence="1 2">
    <name type="scientific">Streptomyces candidus</name>
    <dbReference type="NCBI Taxonomy" id="67283"/>
    <lineage>
        <taxon>Bacteria</taxon>
        <taxon>Bacillati</taxon>
        <taxon>Actinomycetota</taxon>
        <taxon>Actinomycetes</taxon>
        <taxon>Kitasatosporales</taxon>
        <taxon>Streptomycetaceae</taxon>
        <taxon>Streptomyces</taxon>
    </lineage>
</organism>